<organism evidence="2 3">
    <name type="scientific">Blyttiomyces helicus</name>
    <dbReference type="NCBI Taxonomy" id="388810"/>
    <lineage>
        <taxon>Eukaryota</taxon>
        <taxon>Fungi</taxon>
        <taxon>Fungi incertae sedis</taxon>
        <taxon>Chytridiomycota</taxon>
        <taxon>Chytridiomycota incertae sedis</taxon>
        <taxon>Chytridiomycetes</taxon>
        <taxon>Chytridiomycetes incertae sedis</taxon>
        <taxon>Blyttiomyces</taxon>
    </lineage>
</organism>
<dbReference type="Proteomes" id="UP000269721">
    <property type="component" value="Unassembled WGS sequence"/>
</dbReference>
<evidence type="ECO:0008006" key="4">
    <source>
        <dbReference type="Google" id="ProtNLM"/>
    </source>
</evidence>
<dbReference type="AlphaFoldDB" id="A0A4P9WGM5"/>
<evidence type="ECO:0000256" key="1">
    <source>
        <dbReference type="SAM" id="SignalP"/>
    </source>
</evidence>
<accession>A0A4P9WGM5</accession>
<feature type="signal peptide" evidence="1">
    <location>
        <begin position="1"/>
        <end position="24"/>
    </location>
</feature>
<proteinExistence type="predicted"/>
<gene>
    <name evidence="2" type="ORF">BDK51DRAFT_35178</name>
</gene>
<name>A0A4P9WGM5_9FUNG</name>
<sequence>MSARTAFLVGLKLLLSSLGGRSSGLRHHGRVTLLRPFDIATRPDGQPGFVGKTSSVPIHSDERSCPSMQGLCLVWSDLKTIGVRWRELMEGLRGWGVQGGWWTVVEGEDGEVDGHRGAEI</sequence>
<keyword evidence="3" id="KW-1185">Reference proteome</keyword>
<keyword evidence="1" id="KW-0732">Signal</keyword>
<feature type="chain" id="PRO_5020703968" description="Secreted protein" evidence="1">
    <location>
        <begin position="25"/>
        <end position="120"/>
    </location>
</feature>
<evidence type="ECO:0000313" key="2">
    <source>
        <dbReference type="EMBL" id="RKO91502.1"/>
    </source>
</evidence>
<reference evidence="3" key="1">
    <citation type="journal article" date="2018" name="Nat. Microbiol.">
        <title>Leveraging single-cell genomics to expand the fungal tree of life.</title>
        <authorList>
            <person name="Ahrendt S.R."/>
            <person name="Quandt C.A."/>
            <person name="Ciobanu D."/>
            <person name="Clum A."/>
            <person name="Salamov A."/>
            <person name="Andreopoulos B."/>
            <person name="Cheng J.F."/>
            <person name="Woyke T."/>
            <person name="Pelin A."/>
            <person name="Henrissat B."/>
            <person name="Reynolds N.K."/>
            <person name="Benny G.L."/>
            <person name="Smith M.E."/>
            <person name="James T.Y."/>
            <person name="Grigoriev I.V."/>
        </authorList>
    </citation>
    <scope>NUCLEOTIDE SEQUENCE [LARGE SCALE GENOMIC DNA]</scope>
</reference>
<evidence type="ECO:0000313" key="3">
    <source>
        <dbReference type="Proteomes" id="UP000269721"/>
    </source>
</evidence>
<dbReference type="EMBL" id="KZ995037">
    <property type="protein sequence ID" value="RKO91502.1"/>
    <property type="molecule type" value="Genomic_DNA"/>
</dbReference>
<protein>
    <recommendedName>
        <fullName evidence="4">Secreted protein</fullName>
    </recommendedName>
</protein>